<name>A0A366WRP7_9RHOB</name>
<organism evidence="4 5">
    <name type="scientific">Phaeobacter gallaeciensis</name>
    <dbReference type="NCBI Taxonomy" id="60890"/>
    <lineage>
        <taxon>Bacteria</taxon>
        <taxon>Pseudomonadati</taxon>
        <taxon>Pseudomonadota</taxon>
        <taxon>Alphaproteobacteria</taxon>
        <taxon>Rhodobacterales</taxon>
        <taxon>Roseobacteraceae</taxon>
        <taxon>Phaeobacter</taxon>
    </lineage>
</organism>
<dbReference type="RefSeq" id="WP_113824635.1">
    <property type="nucleotide sequence ID" value="NZ_QOCE01000038.1"/>
</dbReference>
<sequence>MARPKKEQERKAQILDALERIVLRDGLAKLTLAKVAEVSGLQRSLLRYFAGNRADLILLLFDRLIERGEDKLNALQKAEQHTLTVDQVVDLVLDGLLADESLSRMVDELWPYAGEDVRIQERLTGLYQRLCDELTQRMTAARIGANDADRFQRAYGIVSLGFGAASFLEIGFVPRDPETIRNAARHLLRP</sequence>
<proteinExistence type="predicted"/>
<dbReference type="AlphaFoldDB" id="A0A366WRP7"/>
<keyword evidence="1 2" id="KW-0238">DNA-binding</keyword>
<gene>
    <name evidence="4" type="ORF">DS909_16980</name>
</gene>
<comment type="caution">
    <text evidence="4">The sequence shown here is derived from an EMBL/GenBank/DDBJ whole genome shotgun (WGS) entry which is preliminary data.</text>
</comment>
<evidence type="ECO:0000313" key="5">
    <source>
        <dbReference type="Proteomes" id="UP000252706"/>
    </source>
</evidence>
<dbReference type="InterPro" id="IPR009057">
    <property type="entry name" value="Homeodomain-like_sf"/>
</dbReference>
<evidence type="ECO:0000256" key="2">
    <source>
        <dbReference type="PROSITE-ProRule" id="PRU00335"/>
    </source>
</evidence>
<dbReference type="GO" id="GO:0003677">
    <property type="term" value="F:DNA binding"/>
    <property type="evidence" value="ECO:0007669"/>
    <property type="project" value="UniProtKB-UniRule"/>
</dbReference>
<feature type="domain" description="HTH tetR-type" evidence="3">
    <location>
        <begin position="8"/>
        <end position="68"/>
    </location>
</feature>
<dbReference type="Proteomes" id="UP000252706">
    <property type="component" value="Unassembled WGS sequence"/>
</dbReference>
<dbReference type="PROSITE" id="PS50977">
    <property type="entry name" value="HTH_TETR_2"/>
    <property type="match status" value="1"/>
</dbReference>
<dbReference type="SUPFAM" id="SSF46689">
    <property type="entry name" value="Homeodomain-like"/>
    <property type="match status" value="1"/>
</dbReference>
<protein>
    <recommendedName>
        <fullName evidence="3">HTH tetR-type domain-containing protein</fullName>
    </recommendedName>
</protein>
<dbReference type="InterPro" id="IPR001647">
    <property type="entry name" value="HTH_TetR"/>
</dbReference>
<evidence type="ECO:0000259" key="3">
    <source>
        <dbReference type="PROSITE" id="PS50977"/>
    </source>
</evidence>
<accession>A0A366WRP7</accession>
<dbReference type="EMBL" id="QOCE01000038">
    <property type="protein sequence ID" value="RBW52918.1"/>
    <property type="molecule type" value="Genomic_DNA"/>
</dbReference>
<reference evidence="4 5" key="1">
    <citation type="submission" date="2018-07" db="EMBL/GenBank/DDBJ databases">
        <title>Modular assembly of carbohydrate-degrading microbial communities in the ocean.</title>
        <authorList>
            <person name="Enke T.N."/>
            <person name="Datta M.S."/>
            <person name="Schwartzman J.A."/>
            <person name="Cermak N."/>
            <person name="Schmitz D.A."/>
            <person name="Barrere J."/>
            <person name="Cordero O.X."/>
        </authorList>
    </citation>
    <scope>NUCLEOTIDE SEQUENCE [LARGE SCALE GENOMIC DNA]</scope>
    <source>
        <strain evidence="4 5">C3M10</strain>
    </source>
</reference>
<feature type="DNA-binding region" description="H-T-H motif" evidence="2">
    <location>
        <begin position="31"/>
        <end position="50"/>
    </location>
</feature>
<evidence type="ECO:0000256" key="1">
    <source>
        <dbReference type="ARBA" id="ARBA00023125"/>
    </source>
</evidence>
<dbReference type="OrthoDB" id="9809772at2"/>
<evidence type="ECO:0000313" key="4">
    <source>
        <dbReference type="EMBL" id="RBW52918.1"/>
    </source>
</evidence>
<dbReference type="Gene3D" id="1.10.357.10">
    <property type="entry name" value="Tetracycline Repressor, domain 2"/>
    <property type="match status" value="1"/>
</dbReference>